<gene>
    <name evidence="2" type="ORF">GPA10_26690</name>
</gene>
<dbReference type="EMBL" id="WPNZ01000016">
    <property type="protein sequence ID" value="MVO88251.1"/>
    <property type="molecule type" value="Genomic_DNA"/>
</dbReference>
<proteinExistence type="predicted"/>
<dbReference type="Pfam" id="PF20613">
    <property type="entry name" value="HipA_2"/>
    <property type="match status" value="1"/>
</dbReference>
<dbReference type="Proteomes" id="UP000483802">
    <property type="component" value="Unassembled WGS sequence"/>
</dbReference>
<accession>A0A6L6X3C7</accession>
<keyword evidence="3" id="KW-1185">Reference proteome</keyword>
<dbReference type="AlphaFoldDB" id="A0A6L6X3C7"/>
<comment type="caution">
    <text evidence="2">The sequence shown here is derived from an EMBL/GenBank/DDBJ whole genome shotgun (WGS) entry which is preliminary data.</text>
</comment>
<evidence type="ECO:0000313" key="3">
    <source>
        <dbReference type="Proteomes" id="UP000483802"/>
    </source>
</evidence>
<sequence length="258" mass="27749">MLTEVTAVRYVTPLREGGSLPGLVETDDGHGSYATYVMKFAGAGQGRKTLVAEVVCGQLARRLGLRVPQLTGVRLDPVLGLGEPDQEVQQLLKSSGGLNLGMAYLSGALGYDPLALAVDPVEAGRVVWFDALINNVDRSWRNPNLLVWHGDVWLIDHGASMIWHHNWPTAPAAAARPYRADDHALAPFRPDVAAAAAELAPQVTEKLLAEVTADVPDAWLAGEPGFDDADAVRRAYADVLLPRARSIHERITLEGAGR</sequence>
<organism evidence="2 3">
    <name type="scientific">Streptomyces typhae</name>
    <dbReference type="NCBI Taxonomy" id="2681492"/>
    <lineage>
        <taxon>Bacteria</taxon>
        <taxon>Bacillati</taxon>
        <taxon>Actinomycetota</taxon>
        <taxon>Actinomycetes</taxon>
        <taxon>Kitasatosporales</taxon>
        <taxon>Streptomycetaceae</taxon>
        <taxon>Streptomyces</taxon>
    </lineage>
</organism>
<name>A0A6L6X3C7_9ACTN</name>
<dbReference type="RefSeq" id="WP_157167738.1">
    <property type="nucleotide sequence ID" value="NZ_WPNZ01000016.1"/>
</dbReference>
<reference evidence="2 3" key="1">
    <citation type="submission" date="2019-11" db="EMBL/GenBank/DDBJ databases">
        <title>Streptomyces typhae sp. nov., a novel endophytic actinomycete isolated from the root of cattail pollen (Typha angustifolia L.).</title>
        <authorList>
            <person name="Peng C."/>
        </authorList>
    </citation>
    <scope>NUCLEOTIDE SEQUENCE [LARGE SCALE GENOMIC DNA]</scope>
    <source>
        <strain evidence="3">p1417</strain>
    </source>
</reference>
<dbReference type="InterPro" id="IPR046748">
    <property type="entry name" value="HipA_2"/>
</dbReference>
<evidence type="ECO:0000259" key="1">
    <source>
        <dbReference type="Pfam" id="PF20613"/>
    </source>
</evidence>
<feature type="domain" description="HipA-like kinase" evidence="1">
    <location>
        <begin position="16"/>
        <end position="224"/>
    </location>
</feature>
<protein>
    <recommendedName>
        <fullName evidence="1">HipA-like kinase domain-containing protein</fullName>
    </recommendedName>
</protein>
<evidence type="ECO:0000313" key="2">
    <source>
        <dbReference type="EMBL" id="MVO88251.1"/>
    </source>
</evidence>